<feature type="chain" id="PRO_5045439295" evidence="1">
    <location>
        <begin position="24"/>
        <end position="212"/>
    </location>
</feature>
<evidence type="ECO:0000313" key="2">
    <source>
        <dbReference type="EMBL" id="KAK7420115.1"/>
    </source>
</evidence>
<dbReference type="PROSITE" id="PS51257">
    <property type="entry name" value="PROKAR_LIPOPROTEIN"/>
    <property type="match status" value="1"/>
</dbReference>
<protein>
    <submittedName>
        <fullName evidence="2">Uncharacterized protein</fullName>
    </submittedName>
</protein>
<evidence type="ECO:0000313" key="3">
    <source>
        <dbReference type="Proteomes" id="UP001498476"/>
    </source>
</evidence>
<reference evidence="2 3" key="1">
    <citation type="journal article" date="2025" name="Microbiol. Resour. Announc.">
        <title>Draft genome sequences for Neonectria magnoliae and Neonectria punicea, canker pathogens of Liriodendron tulipifera and Acer saccharum in West Virginia.</title>
        <authorList>
            <person name="Petronek H.M."/>
            <person name="Kasson M.T."/>
            <person name="Metheny A.M."/>
            <person name="Stauder C.M."/>
            <person name="Lovett B."/>
            <person name="Lynch S.C."/>
            <person name="Garnas J.R."/>
            <person name="Kasson L.R."/>
            <person name="Stajich J.E."/>
        </authorList>
    </citation>
    <scope>NUCLEOTIDE SEQUENCE [LARGE SCALE GENOMIC DNA]</scope>
    <source>
        <strain evidence="2 3">NRRL 64653</strain>
    </source>
</reference>
<name>A0ABR1HG65_9HYPO</name>
<keyword evidence="3" id="KW-1185">Reference proteome</keyword>
<dbReference type="Proteomes" id="UP001498476">
    <property type="component" value="Unassembled WGS sequence"/>
</dbReference>
<gene>
    <name evidence="2" type="ORF">QQX98_002978</name>
</gene>
<keyword evidence="1" id="KW-0732">Signal</keyword>
<proteinExistence type="predicted"/>
<sequence>MRFLSILSAVALVSCAMLPNSEPQSNEPGGLVKRADAFQTFRLKLKSKHQKTLKKKYLSRRSGVIGVFGDGEKIDGLEVTMDTQHGWHRDNIGLSTYPIGIVQHALGVTGHSGYLDLLDLTLPSGHGAKHGDYTYCWQNFTTGELGGKKAYKETRQLFLGPPNSADPGWIAAPIGKGEWAIKHYNRSHNAVVIQNYIPVEIYLERGVLRPVE</sequence>
<comment type="caution">
    <text evidence="2">The sequence shown here is derived from an EMBL/GenBank/DDBJ whole genome shotgun (WGS) entry which is preliminary data.</text>
</comment>
<feature type="signal peptide" evidence="1">
    <location>
        <begin position="1"/>
        <end position="23"/>
    </location>
</feature>
<dbReference type="EMBL" id="JAZAVJ010000032">
    <property type="protein sequence ID" value="KAK7420115.1"/>
    <property type="molecule type" value="Genomic_DNA"/>
</dbReference>
<accession>A0ABR1HG65</accession>
<evidence type="ECO:0000256" key="1">
    <source>
        <dbReference type="SAM" id="SignalP"/>
    </source>
</evidence>
<organism evidence="2 3">
    <name type="scientific">Neonectria punicea</name>
    <dbReference type="NCBI Taxonomy" id="979145"/>
    <lineage>
        <taxon>Eukaryota</taxon>
        <taxon>Fungi</taxon>
        <taxon>Dikarya</taxon>
        <taxon>Ascomycota</taxon>
        <taxon>Pezizomycotina</taxon>
        <taxon>Sordariomycetes</taxon>
        <taxon>Hypocreomycetidae</taxon>
        <taxon>Hypocreales</taxon>
        <taxon>Nectriaceae</taxon>
        <taxon>Neonectria</taxon>
    </lineage>
</organism>